<comment type="caution">
    <text evidence="1">The sequence shown here is derived from an EMBL/GenBank/DDBJ whole genome shotgun (WGS) entry which is preliminary data.</text>
</comment>
<proteinExistence type="predicted"/>
<evidence type="ECO:0000313" key="1">
    <source>
        <dbReference type="EMBL" id="GFY80123.1"/>
    </source>
</evidence>
<dbReference type="AlphaFoldDB" id="A0A8X6YX82"/>
<dbReference type="Proteomes" id="UP000886998">
    <property type="component" value="Unassembled WGS sequence"/>
</dbReference>
<dbReference type="EMBL" id="BMAV01023813">
    <property type="protein sequence ID" value="GFY80123.1"/>
    <property type="molecule type" value="Genomic_DNA"/>
</dbReference>
<dbReference type="OrthoDB" id="7680010at2759"/>
<gene>
    <name evidence="1" type="ORF">TNIN_147311</name>
</gene>
<evidence type="ECO:0000313" key="2">
    <source>
        <dbReference type="Proteomes" id="UP000886998"/>
    </source>
</evidence>
<accession>A0A8X6YX82</accession>
<sequence>MPYIDQRLPSLETFCSLMYLPNTVCQKAYDKTWNLDMESCPLIVKDVTPIKDQSLEQNIAHFWLNTKLSAEKNHTGSAGRMEVCGMQKNFFRSEQKQCFGSQQYSK</sequence>
<name>A0A8X6YX82_9ARAC</name>
<keyword evidence="2" id="KW-1185">Reference proteome</keyword>
<organism evidence="1 2">
    <name type="scientific">Trichonephila inaurata madagascariensis</name>
    <dbReference type="NCBI Taxonomy" id="2747483"/>
    <lineage>
        <taxon>Eukaryota</taxon>
        <taxon>Metazoa</taxon>
        <taxon>Ecdysozoa</taxon>
        <taxon>Arthropoda</taxon>
        <taxon>Chelicerata</taxon>
        <taxon>Arachnida</taxon>
        <taxon>Araneae</taxon>
        <taxon>Araneomorphae</taxon>
        <taxon>Entelegynae</taxon>
        <taxon>Araneoidea</taxon>
        <taxon>Nephilidae</taxon>
        <taxon>Trichonephila</taxon>
        <taxon>Trichonephila inaurata</taxon>
    </lineage>
</organism>
<reference evidence="1" key="1">
    <citation type="submission" date="2020-08" db="EMBL/GenBank/DDBJ databases">
        <title>Multicomponent nature underlies the extraordinary mechanical properties of spider dragline silk.</title>
        <authorList>
            <person name="Kono N."/>
            <person name="Nakamura H."/>
            <person name="Mori M."/>
            <person name="Yoshida Y."/>
            <person name="Ohtoshi R."/>
            <person name="Malay A.D."/>
            <person name="Moran D.A.P."/>
            <person name="Tomita M."/>
            <person name="Numata K."/>
            <person name="Arakawa K."/>
        </authorList>
    </citation>
    <scope>NUCLEOTIDE SEQUENCE</scope>
</reference>
<protein>
    <submittedName>
        <fullName evidence="1">Uncharacterized protein</fullName>
    </submittedName>
</protein>